<keyword evidence="3" id="KW-1185">Reference proteome</keyword>
<organism evidence="3">
    <name type="scientific">Harpegnathos saltator</name>
    <name type="common">Jerdon's jumping ant</name>
    <dbReference type="NCBI Taxonomy" id="610380"/>
    <lineage>
        <taxon>Eukaryota</taxon>
        <taxon>Metazoa</taxon>
        <taxon>Ecdysozoa</taxon>
        <taxon>Arthropoda</taxon>
        <taxon>Hexapoda</taxon>
        <taxon>Insecta</taxon>
        <taxon>Pterygota</taxon>
        <taxon>Neoptera</taxon>
        <taxon>Endopterygota</taxon>
        <taxon>Hymenoptera</taxon>
        <taxon>Apocrita</taxon>
        <taxon>Aculeata</taxon>
        <taxon>Formicoidea</taxon>
        <taxon>Formicidae</taxon>
        <taxon>Ponerinae</taxon>
        <taxon>Ponerini</taxon>
        <taxon>Harpegnathos</taxon>
    </lineage>
</organism>
<protein>
    <submittedName>
        <fullName evidence="2">Uncharacterized protein</fullName>
    </submittedName>
</protein>
<dbReference type="InParanoid" id="E2BM09"/>
<keyword evidence="1" id="KW-0175">Coiled coil</keyword>
<evidence type="ECO:0000313" key="3">
    <source>
        <dbReference type="Proteomes" id="UP000008237"/>
    </source>
</evidence>
<gene>
    <name evidence="2" type="ORF">EAI_17073</name>
</gene>
<accession>E2BM09</accession>
<evidence type="ECO:0000313" key="2">
    <source>
        <dbReference type="EMBL" id="EFN83258.1"/>
    </source>
</evidence>
<proteinExistence type="predicted"/>
<dbReference type="Proteomes" id="UP000008237">
    <property type="component" value="Unassembled WGS sequence"/>
</dbReference>
<dbReference type="AlphaFoldDB" id="E2BM09"/>
<name>E2BM09_HARSA</name>
<feature type="coiled-coil region" evidence="1">
    <location>
        <begin position="64"/>
        <end position="95"/>
    </location>
</feature>
<reference evidence="2 3" key="1">
    <citation type="journal article" date="2010" name="Science">
        <title>Genomic comparison of the ants Camponotus floridanus and Harpegnathos saltator.</title>
        <authorList>
            <person name="Bonasio R."/>
            <person name="Zhang G."/>
            <person name="Ye C."/>
            <person name="Mutti N.S."/>
            <person name="Fang X."/>
            <person name="Qin N."/>
            <person name="Donahue G."/>
            <person name="Yang P."/>
            <person name="Li Q."/>
            <person name="Li C."/>
            <person name="Zhang P."/>
            <person name="Huang Z."/>
            <person name="Berger S.L."/>
            <person name="Reinberg D."/>
            <person name="Wang J."/>
            <person name="Liebig J."/>
        </authorList>
    </citation>
    <scope>NUCLEOTIDE SEQUENCE [LARGE SCALE GENOMIC DNA]</scope>
    <source>
        <strain evidence="2 3">R22 G/1</strain>
    </source>
</reference>
<dbReference type="EMBL" id="GL449100">
    <property type="protein sequence ID" value="EFN83258.1"/>
    <property type="molecule type" value="Genomic_DNA"/>
</dbReference>
<sequence>MLVMKQKMLAKVYEKEEEGREKRLEILNSQNKNSNLLKKLSTFRCKRPLGNVALHLRSFNICTIKKATEELEKRVNQMERKNEMLMKAIAERRSRICMVNNNVAQFWNTRPLFYNSWRKFASNWRLT</sequence>
<evidence type="ECO:0000256" key="1">
    <source>
        <dbReference type="SAM" id="Coils"/>
    </source>
</evidence>